<dbReference type="Pfam" id="PF14099">
    <property type="entry name" value="Polysacc_lyase"/>
    <property type="match status" value="1"/>
</dbReference>
<sequence length="286" mass="32378">MKVKSWFSLVFSATILLSLAGYTTQAKVIDSVTEDISQARSREFSNSKGGDACNKLENVTDSTIAGRQAFLHWVARCGERSELAMKRTVLGNTYWYGWSIYIPPSWQDTSRGYDIVNQWLVYPAQIRFKEACGAAGSYIARSKDTLTFAFQRQGDTKEVVCTKYPLAKVAEMRGKWVDFVMHAKWTGNKDGHLKLWMKIGDEPYQLKVEHIGSTYWNHAKTGPYFKMGLYKGNPNFPGPAPRYLYTGGYRLGDATSNFQAVNPARELLTCRYAPKLSEMLGLRCHN</sequence>
<evidence type="ECO:0000313" key="2">
    <source>
        <dbReference type="EMBL" id="MBE9191002.1"/>
    </source>
</evidence>
<dbReference type="RefSeq" id="WP_193932165.1">
    <property type="nucleotide sequence ID" value="NZ_CAWPMZ010000051.1"/>
</dbReference>
<keyword evidence="1" id="KW-0732">Signal</keyword>
<comment type="caution">
    <text evidence="2">The sequence shown here is derived from an EMBL/GenBank/DDBJ whole genome shotgun (WGS) entry which is preliminary data.</text>
</comment>
<organism evidence="2 3">
    <name type="scientific">Gloeocapsopsis crepidinum LEGE 06123</name>
    <dbReference type="NCBI Taxonomy" id="588587"/>
    <lineage>
        <taxon>Bacteria</taxon>
        <taxon>Bacillati</taxon>
        <taxon>Cyanobacteriota</taxon>
        <taxon>Cyanophyceae</taxon>
        <taxon>Oscillatoriophycideae</taxon>
        <taxon>Chroococcales</taxon>
        <taxon>Chroococcaceae</taxon>
        <taxon>Gloeocapsopsis</taxon>
    </lineage>
</organism>
<gene>
    <name evidence="2" type="ORF">IQ230_11690</name>
</gene>
<dbReference type="Gene3D" id="2.60.120.200">
    <property type="match status" value="1"/>
</dbReference>
<dbReference type="Proteomes" id="UP000651156">
    <property type="component" value="Unassembled WGS sequence"/>
</dbReference>
<dbReference type="EMBL" id="JADEWN010000025">
    <property type="protein sequence ID" value="MBE9191002.1"/>
    <property type="molecule type" value="Genomic_DNA"/>
</dbReference>
<accession>A0ABR9URT5</accession>
<name>A0ABR9URT5_9CHRO</name>
<keyword evidence="3" id="KW-1185">Reference proteome</keyword>
<dbReference type="InterPro" id="IPR025975">
    <property type="entry name" value="Polysacc_lyase"/>
</dbReference>
<keyword evidence="2" id="KW-0456">Lyase</keyword>
<protein>
    <submittedName>
        <fullName evidence="2">Heparin lyase I family protein</fullName>
    </submittedName>
</protein>
<evidence type="ECO:0000313" key="3">
    <source>
        <dbReference type="Proteomes" id="UP000651156"/>
    </source>
</evidence>
<feature type="signal peptide" evidence="1">
    <location>
        <begin position="1"/>
        <end position="26"/>
    </location>
</feature>
<evidence type="ECO:0000256" key="1">
    <source>
        <dbReference type="SAM" id="SignalP"/>
    </source>
</evidence>
<reference evidence="2 3" key="1">
    <citation type="submission" date="2020-10" db="EMBL/GenBank/DDBJ databases">
        <authorList>
            <person name="Castelo-Branco R."/>
            <person name="Eusebio N."/>
            <person name="Adriana R."/>
            <person name="Vieira A."/>
            <person name="Brugerolle De Fraissinette N."/>
            <person name="Rezende De Castro R."/>
            <person name="Schneider M.P."/>
            <person name="Vasconcelos V."/>
            <person name="Leao P.N."/>
        </authorList>
    </citation>
    <scope>NUCLEOTIDE SEQUENCE [LARGE SCALE GENOMIC DNA]</scope>
    <source>
        <strain evidence="2 3">LEGE 06123</strain>
    </source>
</reference>
<proteinExistence type="predicted"/>
<dbReference type="GO" id="GO:0016829">
    <property type="term" value="F:lyase activity"/>
    <property type="evidence" value="ECO:0007669"/>
    <property type="project" value="UniProtKB-KW"/>
</dbReference>
<feature type="chain" id="PRO_5045087470" evidence="1">
    <location>
        <begin position="27"/>
        <end position="286"/>
    </location>
</feature>